<comment type="caution">
    <text evidence="1">The sequence shown here is derived from an EMBL/GenBank/DDBJ whole genome shotgun (WGS) entry which is preliminary data.</text>
</comment>
<dbReference type="RefSeq" id="WP_125058164.1">
    <property type="nucleotide sequence ID" value="NZ_BHZD01000001.1"/>
</dbReference>
<name>A0A401WFV0_STREY</name>
<protein>
    <submittedName>
        <fullName evidence="1">Haloacid dehalogenase</fullName>
    </submittedName>
</protein>
<sequence length="214" mass="22866">MTVRRYDAVLCDIDGVLRHWPAPGPTDLDHVHGLPAGTIAAAAFAPSRLQPAITGEVTDEQWRSAVAADLAEVCGSMDRARNIVTAWSELTPRVDQEVVTLLTRVREVAPIALVSNATTRLESDLARQGLNDLADTVVNTSRIGIAKPDPRVYLIAAERVGAPVQRCLFIDDTAANVIAAREAGMTALHCRQIEDLQDALSALLAPAAPHAQGQ</sequence>
<dbReference type="EMBL" id="BHZD01000001">
    <property type="protein sequence ID" value="GCD48207.1"/>
    <property type="molecule type" value="Genomic_DNA"/>
</dbReference>
<dbReference type="PRINTS" id="PR00413">
    <property type="entry name" value="HADHALOGNASE"/>
</dbReference>
<dbReference type="InterPro" id="IPR023198">
    <property type="entry name" value="PGP-like_dom2"/>
</dbReference>
<dbReference type="InterPro" id="IPR023214">
    <property type="entry name" value="HAD_sf"/>
</dbReference>
<dbReference type="PANTHER" id="PTHR43611">
    <property type="entry name" value="ALPHA-D-GLUCOSE 1-PHOSPHATE PHOSPHATASE"/>
    <property type="match status" value="1"/>
</dbReference>
<dbReference type="Proteomes" id="UP000286746">
    <property type="component" value="Unassembled WGS sequence"/>
</dbReference>
<reference evidence="1 2" key="1">
    <citation type="submission" date="2018-11" db="EMBL/GenBank/DDBJ databases">
        <title>Whole genome sequence of Streptomyces paromomycinus NBRC 15454(T).</title>
        <authorList>
            <person name="Komaki H."/>
            <person name="Tamura T."/>
        </authorList>
    </citation>
    <scope>NUCLEOTIDE SEQUENCE [LARGE SCALE GENOMIC DNA]</scope>
    <source>
        <strain evidence="1 2">NBRC 15454</strain>
    </source>
</reference>
<evidence type="ECO:0000313" key="2">
    <source>
        <dbReference type="Proteomes" id="UP000286746"/>
    </source>
</evidence>
<dbReference type="PANTHER" id="PTHR43611:SF3">
    <property type="entry name" value="FLAVIN MONONUCLEOTIDE HYDROLASE 1, CHLOROPLATIC"/>
    <property type="match status" value="1"/>
</dbReference>
<dbReference type="NCBIfam" id="TIGR01509">
    <property type="entry name" value="HAD-SF-IA-v3"/>
    <property type="match status" value="1"/>
</dbReference>
<keyword evidence="2" id="KW-1185">Reference proteome</keyword>
<dbReference type="Gene3D" id="1.10.150.240">
    <property type="entry name" value="Putative phosphatase, domain 2"/>
    <property type="match status" value="1"/>
</dbReference>
<dbReference type="InterPro" id="IPR036412">
    <property type="entry name" value="HAD-like_sf"/>
</dbReference>
<proteinExistence type="predicted"/>
<dbReference type="SUPFAM" id="SSF56784">
    <property type="entry name" value="HAD-like"/>
    <property type="match status" value="1"/>
</dbReference>
<evidence type="ECO:0000313" key="1">
    <source>
        <dbReference type="EMBL" id="GCD48207.1"/>
    </source>
</evidence>
<dbReference type="Gene3D" id="3.40.50.1000">
    <property type="entry name" value="HAD superfamily/HAD-like"/>
    <property type="match status" value="1"/>
</dbReference>
<organism evidence="1 2">
    <name type="scientific">Streptomyces paromomycinus</name>
    <name type="common">Streptomyces rimosus subsp. paromomycinus</name>
    <dbReference type="NCBI Taxonomy" id="92743"/>
    <lineage>
        <taxon>Bacteria</taxon>
        <taxon>Bacillati</taxon>
        <taxon>Actinomycetota</taxon>
        <taxon>Actinomycetes</taxon>
        <taxon>Kitasatosporales</taxon>
        <taxon>Streptomycetaceae</taxon>
        <taxon>Streptomyces</taxon>
    </lineage>
</organism>
<gene>
    <name evidence="1" type="ORF">GKJPGBOP_08003</name>
</gene>
<dbReference type="AlphaFoldDB" id="A0A401WFV0"/>
<dbReference type="InterPro" id="IPR006439">
    <property type="entry name" value="HAD-SF_hydro_IA"/>
</dbReference>
<dbReference type="Pfam" id="PF00702">
    <property type="entry name" value="Hydrolase"/>
    <property type="match status" value="1"/>
</dbReference>
<accession>A0A401WFV0</accession>
<dbReference type="NCBIfam" id="TIGR01549">
    <property type="entry name" value="HAD-SF-IA-v1"/>
    <property type="match status" value="1"/>
</dbReference>